<comment type="caution">
    <text evidence="2">The sequence shown here is derived from an EMBL/GenBank/DDBJ whole genome shotgun (WGS) entry which is preliminary data.</text>
</comment>
<accession>A0ABS8BY65</accession>
<dbReference type="InterPro" id="IPR001509">
    <property type="entry name" value="Epimerase_deHydtase"/>
</dbReference>
<dbReference type="Gene3D" id="3.40.50.720">
    <property type="entry name" value="NAD(P)-binding Rossmann-like Domain"/>
    <property type="match status" value="1"/>
</dbReference>
<keyword evidence="3" id="KW-1185">Reference proteome</keyword>
<evidence type="ECO:0000313" key="3">
    <source>
        <dbReference type="Proteomes" id="UP001138961"/>
    </source>
</evidence>
<evidence type="ECO:0000313" key="2">
    <source>
        <dbReference type="EMBL" id="MCB5200681.1"/>
    </source>
</evidence>
<reference evidence="2" key="1">
    <citation type="submission" date="2021-10" db="EMBL/GenBank/DDBJ databases">
        <title>Loktanella gaetbuli sp. nov., isolated from a tidal flat.</title>
        <authorList>
            <person name="Park S."/>
            <person name="Yoon J.-H."/>
        </authorList>
    </citation>
    <scope>NUCLEOTIDE SEQUENCE</scope>
    <source>
        <strain evidence="2">TSTF-M6</strain>
    </source>
</reference>
<sequence length="273" mass="27964">MRDTILILGGTGKLGRALARVWPDDLPALWQHRPDSAAPTTPAVAWDILNSPAPLADLEQAGVTGILALAGYAGPEPDLLAQNTPLAQAAAHLGKTLGCRVLVASSQAVYGPRRGLLHESSACAPQGGYGAAKLAMEGTLAGQDHVTCLRIGNVAGCDALAAGIADATPENPVTLDRFADGQGPRRAMIGAADLMAMMPALFAAPDLPPVLNVARAGSVDMADVLDALGQPFVWRDAGPDALPDLRLDVTLLQGICAVPDADAAAMAQQGWPV</sequence>
<gene>
    <name evidence="2" type="ORF">LGQ03_15700</name>
</gene>
<evidence type="ECO:0000259" key="1">
    <source>
        <dbReference type="Pfam" id="PF01370"/>
    </source>
</evidence>
<dbReference type="InterPro" id="IPR036291">
    <property type="entry name" value="NAD(P)-bd_dom_sf"/>
</dbReference>
<name>A0ABS8BY65_9RHOB</name>
<protein>
    <submittedName>
        <fullName evidence="2">NAD-dependent epimerase/dehydratase</fullName>
    </submittedName>
</protein>
<dbReference type="EMBL" id="JAJATZ010000010">
    <property type="protein sequence ID" value="MCB5200681.1"/>
    <property type="molecule type" value="Genomic_DNA"/>
</dbReference>
<dbReference type="RefSeq" id="WP_226749158.1">
    <property type="nucleotide sequence ID" value="NZ_JAJATZ010000010.1"/>
</dbReference>
<dbReference type="Pfam" id="PF01370">
    <property type="entry name" value="Epimerase"/>
    <property type="match status" value="1"/>
</dbReference>
<dbReference type="Proteomes" id="UP001138961">
    <property type="component" value="Unassembled WGS sequence"/>
</dbReference>
<feature type="domain" description="NAD-dependent epimerase/dehydratase" evidence="1">
    <location>
        <begin position="5"/>
        <end position="156"/>
    </location>
</feature>
<proteinExistence type="predicted"/>
<dbReference type="SUPFAM" id="SSF51735">
    <property type="entry name" value="NAD(P)-binding Rossmann-fold domains"/>
    <property type="match status" value="1"/>
</dbReference>
<organism evidence="2 3">
    <name type="scientific">Loktanella gaetbuli</name>
    <dbReference type="NCBI Taxonomy" id="2881335"/>
    <lineage>
        <taxon>Bacteria</taxon>
        <taxon>Pseudomonadati</taxon>
        <taxon>Pseudomonadota</taxon>
        <taxon>Alphaproteobacteria</taxon>
        <taxon>Rhodobacterales</taxon>
        <taxon>Roseobacteraceae</taxon>
        <taxon>Loktanella</taxon>
    </lineage>
</organism>